<sequence>MTNALELLDPTEFHEFMQKMLDEHGDTPEKLMILLVKVATMKAILEDALGCEPLNAVLQKEDEDEPV</sequence>
<dbReference type="EMBL" id="PP179310">
    <property type="protein sequence ID" value="XAI69371.1"/>
    <property type="molecule type" value="Genomic_DNA"/>
</dbReference>
<evidence type="ECO:0000313" key="1">
    <source>
        <dbReference type="EMBL" id="XAI69371.1"/>
    </source>
</evidence>
<reference evidence="1" key="1">
    <citation type="journal article" date="2024" name="J. Gen. Virol.">
        <title>Novel phages of Pseudomonas syringae unveil numerous potential auxiliary metabolic genes.</title>
        <authorList>
            <person name="Feltin C."/>
            <person name="Garneau J.R."/>
            <person name="Morris C.E."/>
            <person name="Berard A."/>
            <person name="Torres-Barcelo C."/>
        </authorList>
    </citation>
    <scope>NUCLEOTIDE SEQUENCE</scope>
</reference>
<protein>
    <submittedName>
        <fullName evidence="1">Uncharacterized protein</fullName>
    </submittedName>
</protein>
<accession>A0AAU6VXX0</accession>
<gene>
    <name evidence="1" type="ORF">Pyxpy01_00073</name>
</gene>
<proteinExistence type="predicted"/>
<organism evidence="1">
    <name type="scientific">Pseudomonas phage Pyxpy01</name>
    <dbReference type="NCBI Taxonomy" id="3138546"/>
    <lineage>
        <taxon>Viruses</taxon>
    </lineage>
</organism>
<name>A0AAU6VXX0_9VIRU</name>